<dbReference type="InParanoid" id="A0A7J7C037"/>
<dbReference type="Pfam" id="PF23556">
    <property type="entry name" value="TPR_Vps41"/>
    <property type="match status" value="1"/>
</dbReference>
<evidence type="ECO:0000256" key="1">
    <source>
        <dbReference type="SAM" id="MobiDB-lite"/>
    </source>
</evidence>
<dbReference type="GO" id="GO:0006623">
    <property type="term" value="P:protein targeting to vacuole"/>
    <property type="evidence" value="ECO:0007669"/>
    <property type="project" value="InterPro"/>
</dbReference>
<dbReference type="AlphaFoldDB" id="A0A7J7C037"/>
<comment type="caution">
    <text evidence="2">The sequence shown here is derived from an EMBL/GenBank/DDBJ whole genome shotgun (WGS) entry which is preliminary data.</text>
</comment>
<reference evidence="2 3" key="1">
    <citation type="journal article" date="2020" name="Nat. Commun.">
        <title>Genome of Tripterygium wilfordii and identification of cytochrome P450 involved in triptolide biosynthesis.</title>
        <authorList>
            <person name="Tu L."/>
            <person name="Su P."/>
            <person name="Zhang Z."/>
            <person name="Gao L."/>
            <person name="Wang J."/>
            <person name="Hu T."/>
            <person name="Zhou J."/>
            <person name="Zhang Y."/>
            <person name="Zhao Y."/>
            <person name="Liu Y."/>
            <person name="Song Y."/>
            <person name="Tong Y."/>
            <person name="Lu Y."/>
            <person name="Yang J."/>
            <person name="Xu C."/>
            <person name="Jia M."/>
            <person name="Peters R.J."/>
            <person name="Huang L."/>
            <person name="Gao W."/>
        </authorList>
    </citation>
    <scope>NUCLEOTIDE SEQUENCE [LARGE SCALE GENOMIC DNA]</scope>
    <source>
        <strain evidence="3">cv. XIE 37</strain>
        <tissue evidence="2">Leaf</tissue>
    </source>
</reference>
<dbReference type="Proteomes" id="UP000593562">
    <property type="component" value="Unassembled WGS sequence"/>
</dbReference>
<dbReference type="InterPro" id="IPR045111">
    <property type="entry name" value="Vps41/Vps8"/>
</dbReference>
<feature type="compositionally biased region" description="Acidic residues" evidence="1">
    <location>
        <begin position="139"/>
        <end position="155"/>
    </location>
</feature>
<dbReference type="PANTHER" id="PTHR12616">
    <property type="entry name" value="VACUOLAR PROTEIN SORTING VPS41"/>
    <property type="match status" value="1"/>
</dbReference>
<feature type="region of interest" description="Disordered" evidence="1">
    <location>
        <begin position="130"/>
        <end position="159"/>
    </location>
</feature>
<proteinExistence type="predicted"/>
<accession>A0A7J7C037</accession>
<dbReference type="GO" id="GO:0034058">
    <property type="term" value="P:endosomal vesicle fusion"/>
    <property type="evidence" value="ECO:0007669"/>
    <property type="project" value="TreeGrafter"/>
</dbReference>
<evidence type="ECO:0000313" key="2">
    <source>
        <dbReference type="EMBL" id="KAF5727493.1"/>
    </source>
</evidence>
<dbReference type="GO" id="GO:0009267">
    <property type="term" value="P:cellular response to starvation"/>
    <property type="evidence" value="ECO:0007669"/>
    <property type="project" value="TreeGrafter"/>
</dbReference>
<gene>
    <name evidence="2" type="ORF">HS088_TW22G01186</name>
</gene>
<keyword evidence="3" id="KW-1185">Reference proteome</keyword>
<dbReference type="GO" id="GO:0005770">
    <property type="term" value="C:late endosome"/>
    <property type="evidence" value="ECO:0007669"/>
    <property type="project" value="TreeGrafter"/>
</dbReference>
<organism evidence="2 3">
    <name type="scientific">Tripterygium wilfordii</name>
    <name type="common">Thunder God vine</name>
    <dbReference type="NCBI Taxonomy" id="458696"/>
    <lineage>
        <taxon>Eukaryota</taxon>
        <taxon>Viridiplantae</taxon>
        <taxon>Streptophyta</taxon>
        <taxon>Embryophyta</taxon>
        <taxon>Tracheophyta</taxon>
        <taxon>Spermatophyta</taxon>
        <taxon>Magnoliopsida</taxon>
        <taxon>eudicotyledons</taxon>
        <taxon>Gunneridae</taxon>
        <taxon>Pentapetalae</taxon>
        <taxon>rosids</taxon>
        <taxon>fabids</taxon>
        <taxon>Celastrales</taxon>
        <taxon>Celastraceae</taxon>
        <taxon>Tripterygium</taxon>
    </lineage>
</organism>
<protein>
    <submittedName>
        <fullName evidence="2">Vacuolar protein sorting-associated protein 41 isoform 3</fullName>
    </submittedName>
</protein>
<evidence type="ECO:0000313" key="3">
    <source>
        <dbReference type="Proteomes" id="UP000593562"/>
    </source>
</evidence>
<dbReference type="GO" id="GO:0030897">
    <property type="term" value="C:HOPS complex"/>
    <property type="evidence" value="ECO:0007669"/>
    <property type="project" value="TreeGrafter"/>
</dbReference>
<dbReference type="PANTHER" id="PTHR12616:SF1">
    <property type="entry name" value="VACUOLAR PROTEIN SORTING-ASSOCIATED PROTEIN 41 HOMOLOG"/>
    <property type="match status" value="1"/>
</dbReference>
<name>A0A7J7C037_TRIWF</name>
<dbReference type="EMBL" id="JAAARO010000022">
    <property type="protein sequence ID" value="KAF5727493.1"/>
    <property type="molecule type" value="Genomic_DNA"/>
</dbReference>
<sequence length="172" mass="19539">MSRWVFHFAHLRQLPVLVPYMPSDNPRLRDTSYEVLGQRCVCKWWMYVAFVALATDPSLHKDLLSTVKSWPPVIYSAFPVISAIEPQLNTSSMTDSLKEALSELYVIDGQYGKLFRSSLMEVFDADPFSPRTGATSEEAGLDYDYKDEDEDEDDTHSDVPRLRCISCTTAVS</sequence>
<dbReference type="GO" id="GO:0016236">
    <property type="term" value="P:macroautophagy"/>
    <property type="evidence" value="ECO:0007669"/>
    <property type="project" value="TreeGrafter"/>
</dbReference>